<dbReference type="Gene3D" id="2.60.40.10">
    <property type="entry name" value="Immunoglobulins"/>
    <property type="match status" value="1"/>
</dbReference>
<feature type="disulfide bond" evidence="1">
    <location>
        <begin position="134"/>
        <end position="143"/>
    </location>
</feature>
<dbReference type="InterPro" id="IPR007110">
    <property type="entry name" value="Ig-like_dom"/>
</dbReference>
<evidence type="ECO:0000259" key="2">
    <source>
        <dbReference type="PROSITE" id="PS50026"/>
    </source>
</evidence>
<dbReference type="Pfam" id="PF07679">
    <property type="entry name" value="I-set"/>
    <property type="match status" value="1"/>
</dbReference>
<dbReference type="PROSITE" id="PS50835">
    <property type="entry name" value="IG_LIKE"/>
    <property type="match status" value="1"/>
</dbReference>
<evidence type="ECO:0000256" key="1">
    <source>
        <dbReference type="PROSITE-ProRule" id="PRU00076"/>
    </source>
</evidence>
<keyword evidence="1" id="KW-0245">EGF-like domain</keyword>
<dbReference type="AlphaFoldDB" id="A0AAW1V8G3"/>
<feature type="domain" description="Ig-like" evidence="3">
    <location>
        <begin position="1"/>
        <end position="84"/>
    </location>
</feature>
<gene>
    <name evidence="4" type="ORF">WA026_000891</name>
</gene>
<dbReference type="SUPFAM" id="SSF48726">
    <property type="entry name" value="Immunoglobulin"/>
    <property type="match status" value="1"/>
</dbReference>
<dbReference type="InterPro" id="IPR013783">
    <property type="entry name" value="Ig-like_fold"/>
</dbReference>
<dbReference type="InterPro" id="IPR013098">
    <property type="entry name" value="Ig_I-set"/>
</dbReference>
<feature type="disulfide bond" evidence="1">
    <location>
        <begin position="115"/>
        <end position="132"/>
    </location>
</feature>
<dbReference type="Proteomes" id="UP001431783">
    <property type="component" value="Unassembled WGS sequence"/>
</dbReference>
<sequence length="173" mass="19754">MEIKGKSIAESSDRKRRLRLVCRSKGLPIPTLSWSHNDTLIRPNQRIKITYKKRSSTLLIMEPTKTDQGRYECTARGVSGKSASAHFDFHDFSVHSENSEATDRPCEPEMSIHYCLNNGTCHYVMKMQEMYCVCPDGYTGHRCDSKLPSHPSMYPSTPSLYTCKIGLSTRYFC</sequence>
<dbReference type="SMART" id="SM00408">
    <property type="entry name" value="IGc2"/>
    <property type="match status" value="1"/>
</dbReference>
<reference evidence="4 5" key="1">
    <citation type="submission" date="2023-03" db="EMBL/GenBank/DDBJ databases">
        <title>Genome insight into feeding habits of ladybird beetles.</title>
        <authorList>
            <person name="Li H.-S."/>
            <person name="Huang Y.-H."/>
            <person name="Pang H."/>
        </authorList>
    </citation>
    <scope>NUCLEOTIDE SEQUENCE [LARGE SCALE GENOMIC DNA]</scope>
    <source>
        <strain evidence="4">SYSU_2023b</strain>
        <tissue evidence="4">Whole body</tissue>
    </source>
</reference>
<keyword evidence="1" id="KW-1015">Disulfide bond</keyword>
<dbReference type="EMBL" id="JARQZJ010000121">
    <property type="protein sequence ID" value="KAK9888663.1"/>
    <property type="molecule type" value="Genomic_DNA"/>
</dbReference>
<dbReference type="SUPFAM" id="SSF57196">
    <property type="entry name" value="EGF/Laminin"/>
    <property type="match status" value="1"/>
</dbReference>
<organism evidence="4 5">
    <name type="scientific">Henosepilachna vigintioctopunctata</name>
    <dbReference type="NCBI Taxonomy" id="420089"/>
    <lineage>
        <taxon>Eukaryota</taxon>
        <taxon>Metazoa</taxon>
        <taxon>Ecdysozoa</taxon>
        <taxon>Arthropoda</taxon>
        <taxon>Hexapoda</taxon>
        <taxon>Insecta</taxon>
        <taxon>Pterygota</taxon>
        <taxon>Neoptera</taxon>
        <taxon>Endopterygota</taxon>
        <taxon>Coleoptera</taxon>
        <taxon>Polyphaga</taxon>
        <taxon>Cucujiformia</taxon>
        <taxon>Coccinelloidea</taxon>
        <taxon>Coccinellidae</taxon>
        <taxon>Epilachninae</taxon>
        <taxon>Epilachnini</taxon>
        <taxon>Henosepilachna</taxon>
    </lineage>
</organism>
<evidence type="ECO:0000313" key="5">
    <source>
        <dbReference type="Proteomes" id="UP001431783"/>
    </source>
</evidence>
<dbReference type="PROSITE" id="PS01186">
    <property type="entry name" value="EGF_2"/>
    <property type="match status" value="1"/>
</dbReference>
<dbReference type="PROSITE" id="PS50026">
    <property type="entry name" value="EGF_3"/>
    <property type="match status" value="1"/>
</dbReference>
<protein>
    <submittedName>
        <fullName evidence="4">Uncharacterized protein</fullName>
    </submittedName>
</protein>
<dbReference type="InterPro" id="IPR036179">
    <property type="entry name" value="Ig-like_dom_sf"/>
</dbReference>
<evidence type="ECO:0000313" key="4">
    <source>
        <dbReference type="EMBL" id="KAK9888663.1"/>
    </source>
</evidence>
<dbReference type="Gene3D" id="2.10.25.10">
    <property type="entry name" value="Laminin"/>
    <property type="match status" value="1"/>
</dbReference>
<dbReference type="Pfam" id="PF00008">
    <property type="entry name" value="EGF"/>
    <property type="match status" value="1"/>
</dbReference>
<dbReference type="InterPro" id="IPR003598">
    <property type="entry name" value="Ig_sub2"/>
</dbReference>
<comment type="caution">
    <text evidence="1">Lacks conserved residue(s) required for the propagation of feature annotation.</text>
</comment>
<dbReference type="CDD" id="cd00054">
    <property type="entry name" value="EGF_CA"/>
    <property type="match status" value="1"/>
</dbReference>
<proteinExistence type="predicted"/>
<keyword evidence="5" id="KW-1185">Reference proteome</keyword>
<dbReference type="InterPro" id="IPR000742">
    <property type="entry name" value="EGF"/>
</dbReference>
<dbReference type="SMART" id="SM00181">
    <property type="entry name" value="EGF"/>
    <property type="match status" value="1"/>
</dbReference>
<evidence type="ECO:0000259" key="3">
    <source>
        <dbReference type="PROSITE" id="PS50835"/>
    </source>
</evidence>
<dbReference type="PROSITE" id="PS00022">
    <property type="entry name" value="EGF_1"/>
    <property type="match status" value="1"/>
</dbReference>
<feature type="domain" description="EGF-like" evidence="2">
    <location>
        <begin position="102"/>
        <end position="144"/>
    </location>
</feature>
<name>A0AAW1V8G3_9CUCU</name>
<accession>A0AAW1V8G3</accession>
<comment type="caution">
    <text evidence="4">The sequence shown here is derived from an EMBL/GenBank/DDBJ whole genome shotgun (WGS) entry which is preliminary data.</text>
</comment>